<comment type="caution">
    <text evidence="1">The sequence shown here is derived from an EMBL/GenBank/DDBJ whole genome shotgun (WGS) entry which is preliminary data.</text>
</comment>
<dbReference type="PANTHER" id="PTHR34201">
    <property type="entry name" value="GLYCINE-RICH PROTEIN"/>
    <property type="match status" value="1"/>
</dbReference>
<proteinExistence type="predicted"/>
<dbReference type="InterPro" id="IPR053288">
    <property type="entry name" value="TGD_Bridge_Protein"/>
</dbReference>
<reference evidence="1 2" key="1">
    <citation type="journal article" date="2021" name="Comput. Struct. Biotechnol. J.">
        <title>De novo genome assembly of the potent medicinal plant Rehmannia glutinosa using nanopore technology.</title>
        <authorList>
            <person name="Ma L."/>
            <person name="Dong C."/>
            <person name="Song C."/>
            <person name="Wang X."/>
            <person name="Zheng X."/>
            <person name="Niu Y."/>
            <person name="Chen S."/>
            <person name="Feng W."/>
        </authorList>
    </citation>
    <scope>NUCLEOTIDE SEQUENCE [LARGE SCALE GENOMIC DNA]</scope>
    <source>
        <strain evidence="1">DH-2019</strain>
    </source>
</reference>
<organism evidence="1 2">
    <name type="scientific">Rehmannia glutinosa</name>
    <name type="common">Chinese foxglove</name>
    <dbReference type="NCBI Taxonomy" id="99300"/>
    <lineage>
        <taxon>Eukaryota</taxon>
        <taxon>Viridiplantae</taxon>
        <taxon>Streptophyta</taxon>
        <taxon>Embryophyta</taxon>
        <taxon>Tracheophyta</taxon>
        <taxon>Spermatophyta</taxon>
        <taxon>Magnoliopsida</taxon>
        <taxon>eudicotyledons</taxon>
        <taxon>Gunneridae</taxon>
        <taxon>Pentapetalae</taxon>
        <taxon>asterids</taxon>
        <taxon>lamiids</taxon>
        <taxon>Lamiales</taxon>
        <taxon>Orobanchaceae</taxon>
        <taxon>Rehmannieae</taxon>
        <taxon>Rehmannia</taxon>
    </lineage>
</organism>
<evidence type="ECO:0000313" key="2">
    <source>
        <dbReference type="Proteomes" id="UP001318860"/>
    </source>
</evidence>
<sequence>MKENLIYINGFHKTEPTSLWKWKGIDFQTRKPETKLYTVPEFFHKTATKIDEAVLGPRVGAGIGCTVGLGLGVVGGTGFGGSTWNHLTVVFGIGIGCGVGVGVGYGQGFGGGFSLESLRILSVGPETEIQEAGQGPDLIFVAPEILMSLF</sequence>
<keyword evidence="2" id="KW-1185">Reference proteome</keyword>
<accession>A0ABR0USK4</accession>
<dbReference type="EMBL" id="JABTTQ020002223">
    <property type="protein sequence ID" value="KAK6125428.1"/>
    <property type="molecule type" value="Genomic_DNA"/>
</dbReference>
<name>A0ABR0USK4_REHGL</name>
<dbReference type="PANTHER" id="PTHR34201:SF6">
    <property type="entry name" value="GLYCINE-RICH PROTEIN"/>
    <property type="match status" value="1"/>
</dbReference>
<protein>
    <submittedName>
        <fullName evidence="1">Uncharacterized protein</fullName>
    </submittedName>
</protein>
<evidence type="ECO:0000313" key="1">
    <source>
        <dbReference type="EMBL" id="KAK6125428.1"/>
    </source>
</evidence>
<gene>
    <name evidence="1" type="ORF">DH2020_040822</name>
</gene>
<dbReference type="Proteomes" id="UP001318860">
    <property type="component" value="Unassembled WGS sequence"/>
</dbReference>